<dbReference type="InterPro" id="IPR036291">
    <property type="entry name" value="NAD(P)-bd_dom_sf"/>
</dbReference>
<evidence type="ECO:0000256" key="1">
    <source>
        <dbReference type="ARBA" id="ARBA00006484"/>
    </source>
</evidence>
<dbReference type="PRINTS" id="PR00081">
    <property type="entry name" value="GDHRDH"/>
</dbReference>
<dbReference type="PANTHER" id="PTHR42760">
    <property type="entry name" value="SHORT-CHAIN DEHYDROGENASES/REDUCTASES FAMILY MEMBER"/>
    <property type="match status" value="1"/>
</dbReference>
<dbReference type="PROSITE" id="PS00061">
    <property type="entry name" value="ADH_SHORT"/>
    <property type="match status" value="1"/>
</dbReference>
<dbReference type="GO" id="GO:0048038">
    <property type="term" value="F:quinone binding"/>
    <property type="evidence" value="ECO:0007669"/>
    <property type="project" value="TreeGrafter"/>
</dbReference>
<reference evidence="3 4" key="1">
    <citation type="journal article" date="2016" name="Genome Announc.">
        <title>Draft Genome Sequences of Five Rapidly Growing Mycobacterium Species, M. thermoresistibile, M. fortuitum subsp. acetamidolyticum, M. canariasense, M. brisbanense, and M. novocastrense.</title>
        <authorList>
            <person name="Katahira K."/>
            <person name="Ogura Y."/>
            <person name="Gotoh Y."/>
            <person name="Hayashi T."/>
        </authorList>
    </citation>
    <scope>NUCLEOTIDE SEQUENCE [LARGE SCALE GENOMIC DNA]</scope>
    <source>
        <strain evidence="3 4">JCM6362</strain>
    </source>
</reference>
<dbReference type="Proteomes" id="UP000069654">
    <property type="component" value="Unassembled WGS sequence"/>
</dbReference>
<dbReference type="PANTHER" id="PTHR42760:SF83">
    <property type="entry name" value="(3R)-3-HYDROXYACYL-COA DEHYDROGENASE"/>
    <property type="match status" value="1"/>
</dbReference>
<sequence length="256" mass="27133">MGDILTGQRALITGASEGIGFGIAQAMLEAGADVMIAARRRSKLESAQQELGALARPNQRVEIVEVDVTQPDSVQKMFEHCDETFGTLNIFVANAGSGSMVPFLEMTEEIWRSTLELNLGGTFRTCQHAARRMVDRADRDANAAILVVSSIRALGTRPGTIHYATTKAGLNQFVRVAAYELAGSGVRINALSPGITATPMALQRNPDVFTEMTATVPMGRAGTPADMGAAAVYLCSPAANFVTGTNHIVDGGESLY</sequence>
<reference evidence="4" key="2">
    <citation type="submission" date="2016-02" db="EMBL/GenBank/DDBJ databases">
        <title>Draft genome sequence of five rapidly growing Mycobacterium species.</title>
        <authorList>
            <person name="Katahira K."/>
            <person name="Gotou Y."/>
            <person name="Iida K."/>
            <person name="Ogura Y."/>
            <person name="Hayashi T."/>
        </authorList>
    </citation>
    <scope>NUCLEOTIDE SEQUENCE [LARGE SCALE GENOMIC DNA]</scope>
    <source>
        <strain evidence="4">JCM6362</strain>
    </source>
</reference>
<dbReference type="Gene3D" id="3.40.50.720">
    <property type="entry name" value="NAD(P)-binding Rossmann-like Domain"/>
    <property type="match status" value="1"/>
</dbReference>
<dbReference type="CDD" id="cd05233">
    <property type="entry name" value="SDR_c"/>
    <property type="match status" value="1"/>
</dbReference>
<dbReference type="InterPro" id="IPR020904">
    <property type="entry name" value="Sc_DH/Rdtase_CS"/>
</dbReference>
<evidence type="ECO:0000256" key="2">
    <source>
        <dbReference type="ARBA" id="ARBA00023002"/>
    </source>
</evidence>
<name>A0A124E7W8_MYCTH</name>
<dbReference type="EMBL" id="BCTB01000004">
    <property type="protein sequence ID" value="GAT13884.1"/>
    <property type="molecule type" value="Genomic_DNA"/>
</dbReference>
<dbReference type="GO" id="GO:0006633">
    <property type="term" value="P:fatty acid biosynthetic process"/>
    <property type="evidence" value="ECO:0007669"/>
    <property type="project" value="TreeGrafter"/>
</dbReference>
<gene>
    <name evidence="3" type="ORF">RMCT_0855</name>
</gene>
<keyword evidence="2" id="KW-0560">Oxidoreductase</keyword>
<proteinExistence type="inferred from homology"/>
<dbReference type="GO" id="GO:0016616">
    <property type="term" value="F:oxidoreductase activity, acting on the CH-OH group of donors, NAD or NADP as acceptor"/>
    <property type="evidence" value="ECO:0007669"/>
    <property type="project" value="TreeGrafter"/>
</dbReference>
<dbReference type="InterPro" id="IPR002347">
    <property type="entry name" value="SDR_fam"/>
</dbReference>
<comment type="similarity">
    <text evidence="1">Belongs to the short-chain dehydrogenases/reductases (SDR) family.</text>
</comment>
<protein>
    <submittedName>
        <fullName evidence="3">Glucose 1-dehydrogenase</fullName>
    </submittedName>
</protein>
<dbReference type="OMA" id="EMTEEIW"/>
<dbReference type="STRING" id="1797.RMCT_0855"/>
<accession>A0A124E7W8</accession>
<comment type="caution">
    <text evidence="3">The sequence shown here is derived from an EMBL/GenBank/DDBJ whole genome shotgun (WGS) entry which is preliminary data.</text>
</comment>
<dbReference type="FunFam" id="3.40.50.720:FF:000084">
    <property type="entry name" value="Short-chain dehydrogenase reductase"/>
    <property type="match status" value="1"/>
</dbReference>
<evidence type="ECO:0000313" key="3">
    <source>
        <dbReference type="EMBL" id="GAT13884.1"/>
    </source>
</evidence>
<dbReference type="RefSeq" id="WP_003926944.1">
    <property type="nucleotide sequence ID" value="NZ_BCTB01000004.1"/>
</dbReference>
<organism evidence="3 4">
    <name type="scientific">Mycolicibacterium thermoresistibile</name>
    <name type="common">Mycobacterium thermoresistibile</name>
    <dbReference type="NCBI Taxonomy" id="1797"/>
    <lineage>
        <taxon>Bacteria</taxon>
        <taxon>Bacillati</taxon>
        <taxon>Actinomycetota</taxon>
        <taxon>Actinomycetes</taxon>
        <taxon>Mycobacteriales</taxon>
        <taxon>Mycobacteriaceae</taxon>
        <taxon>Mycolicibacterium</taxon>
    </lineage>
</organism>
<dbReference type="Pfam" id="PF13561">
    <property type="entry name" value="adh_short_C2"/>
    <property type="match status" value="1"/>
</dbReference>
<dbReference type="SUPFAM" id="SSF51735">
    <property type="entry name" value="NAD(P)-binding Rossmann-fold domains"/>
    <property type="match status" value="1"/>
</dbReference>
<dbReference type="AlphaFoldDB" id="A0A124E7W8"/>
<dbReference type="OrthoDB" id="5242555at2"/>
<evidence type="ECO:0000313" key="4">
    <source>
        <dbReference type="Proteomes" id="UP000069654"/>
    </source>
</evidence>